<dbReference type="CDD" id="cd17260">
    <property type="entry name" value="RMtype1_S_EcoEI-TRD1-CR1_like"/>
    <property type="match status" value="1"/>
</dbReference>
<dbReference type="Pfam" id="PF01420">
    <property type="entry name" value="Methylase_S"/>
    <property type="match status" value="2"/>
</dbReference>
<evidence type="ECO:0000256" key="1">
    <source>
        <dbReference type="ARBA" id="ARBA00010923"/>
    </source>
</evidence>
<name>A0A1I5DF83_9FLAO</name>
<sequence>MPKNWKTYRLSEAFEIIGGGTPKTKVEEYWNGNIPWLSVVDFNNDQRTVFSTEKSITELGVKKSSTKILTKGQLIISARGTVGKIAQLGREMAFNQSCYGLSGKENILINDFGYYLLKSSITNIQANSHGSVFDTITRNTFDNIEACIPGIQEQKSIASILSALDDKIELNLQMNKTLEEMAMALYTHWFVDFGPFQDGEFVDSEWGEIPKGWEVKELKDLIHLNPRLSLKKGSEASFVEMKALPVDVMSVSDVAQKEFKGGAKFQNGDTLFARITPCLENGKTAFVDFLEPGEIAFGSTEFLVMRAKDGVSRYWTYCLARDTNFRNFAISTMVGTSGRQRVQNDPFLSYEIPQPPTEIFDSFSEIAEPWFTQIRINTIENQTLTKLRDTLLPKLISGEVRVKDVEKTLTEVL</sequence>
<evidence type="ECO:0000313" key="5">
    <source>
        <dbReference type="EMBL" id="SFN97919.1"/>
    </source>
</evidence>
<dbReference type="Gene3D" id="1.10.287.1120">
    <property type="entry name" value="Bipartite methylase S protein"/>
    <property type="match status" value="1"/>
</dbReference>
<dbReference type="OrthoDB" id="9816225at2"/>
<dbReference type="GO" id="GO:0003677">
    <property type="term" value="F:DNA binding"/>
    <property type="evidence" value="ECO:0007669"/>
    <property type="project" value="UniProtKB-KW"/>
</dbReference>
<dbReference type="InterPro" id="IPR052021">
    <property type="entry name" value="Type-I_RS_S_subunit"/>
</dbReference>
<keyword evidence="6" id="KW-1185">Reference proteome</keyword>
<dbReference type="EMBL" id="FOVL01000035">
    <property type="protein sequence ID" value="SFN97919.1"/>
    <property type="molecule type" value="Genomic_DNA"/>
</dbReference>
<dbReference type="Gene3D" id="3.90.220.20">
    <property type="entry name" value="DNA methylase specificity domains"/>
    <property type="match status" value="2"/>
</dbReference>
<dbReference type="Proteomes" id="UP000199153">
    <property type="component" value="Unassembled WGS sequence"/>
</dbReference>
<dbReference type="PANTHER" id="PTHR30408:SF13">
    <property type="entry name" value="TYPE I RESTRICTION ENZYME HINDI SPECIFICITY SUBUNIT"/>
    <property type="match status" value="1"/>
</dbReference>
<dbReference type="GO" id="GO:0009307">
    <property type="term" value="P:DNA restriction-modification system"/>
    <property type="evidence" value="ECO:0007669"/>
    <property type="project" value="UniProtKB-KW"/>
</dbReference>
<keyword evidence="2" id="KW-0680">Restriction system</keyword>
<keyword evidence="3" id="KW-0238">DNA-binding</keyword>
<reference evidence="5 6" key="1">
    <citation type="submission" date="2016-10" db="EMBL/GenBank/DDBJ databases">
        <authorList>
            <person name="de Groot N.N."/>
        </authorList>
    </citation>
    <scope>NUCLEOTIDE SEQUENCE [LARGE SCALE GENOMIC DNA]</scope>
    <source>
        <strain evidence="5 6">DSM 17794</strain>
    </source>
</reference>
<dbReference type="STRING" id="287099.SAMN05660413_03316"/>
<dbReference type="InterPro" id="IPR000055">
    <property type="entry name" value="Restrct_endonuc_typeI_TRD"/>
</dbReference>
<protein>
    <submittedName>
        <fullName evidence="5">Type I restriction enzyme, S subunit</fullName>
    </submittedName>
</protein>
<dbReference type="InterPro" id="IPR044946">
    <property type="entry name" value="Restrct_endonuc_typeI_TRD_sf"/>
</dbReference>
<evidence type="ECO:0000256" key="3">
    <source>
        <dbReference type="ARBA" id="ARBA00023125"/>
    </source>
</evidence>
<evidence type="ECO:0000313" key="6">
    <source>
        <dbReference type="Proteomes" id="UP000199153"/>
    </source>
</evidence>
<dbReference type="RefSeq" id="WP_093411577.1">
    <property type="nucleotide sequence ID" value="NZ_FOVL01000035.1"/>
</dbReference>
<dbReference type="AlphaFoldDB" id="A0A1I5DF83"/>
<feature type="domain" description="Type I restriction modification DNA specificity" evidence="4">
    <location>
        <begin position="2"/>
        <end position="179"/>
    </location>
</feature>
<accession>A0A1I5DF83</accession>
<gene>
    <name evidence="5" type="ORF">SAMN05660413_03316</name>
</gene>
<dbReference type="SUPFAM" id="SSF116734">
    <property type="entry name" value="DNA methylase specificity domain"/>
    <property type="match status" value="2"/>
</dbReference>
<proteinExistence type="inferred from homology"/>
<evidence type="ECO:0000256" key="2">
    <source>
        <dbReference type="ARBA" id="ARBA00022747"/>
    </source>
</evidence>
<organism evidence="5 6">
    <name type="scientific">Salegentibacter flavus</name>
    <dbReference type="NCBI Taxonomy" id="287099"/>
    <lineage>
        <taxon>Bacteria</taxon>
        <taxon>Pseudomonadati</taxon>
        <taxon>Bacteroidota</taxon>
        <taxon>Flavobacteriia</taxon>
        <taxon>Flavobacteriales</taxon>
        <taxon>Flavobacteriaceae</taxon>
        <taxon>Salegentibacter</taxon>
    </lineage>
</organism>
<dbReference type="PANTHER" id="PTHR30408">
    <property type="entry name" value="TYPE-1 RESTRICTION ENZYME ECOKI SPECIFICITY PROTEIN"/>
    <property type="match status" value="1"/>
</dbReference>
<comment type="similarity">
    <text evidence="1">Belongs to the type-I restriction system S methylase family.</text>
</comment>
<feature type="domain" description="Type I restriction modification DNA specificity" evidence="4">
    <location>
        <begin position="210"/>
        <end position="383"/>
    </location>
</feature>
<evidence type="ECO:0000259" key="4">
    <source>
        <dbReference type="Pfam" id="PF01420"/>
    </source>
</evidence>
<dbReference type="CDD" id="cd17243">
    <property type="entry name" value="RMtype1_S_AchA6I-TRD2-CR2_like"/>
    <property type="match status" value="1"/>
</dbReference>